<evidence type="ECO:0000313" key="1">
    <source>
        <dbReference type="EMBL" id="VUZ44870.1"/>
    </source>
</evidence>
<keyword evidence="2" id="KW-1185">Reference proteome</keyword>
<feature type="non-terminal residue" evidence="1">
    <location>
        <position position="55"/>
    </location>
</feature>
<dbReference type="Proteomes" id="UP000321570">
    <property type="component" value="Unassembled WGS sequence"/>
</dbReference>
<accession>A0A564YCA4</accession>
<sequence>MKGSSSLFPCIQEMVPSLAASHHLYQLCSMCKSNEFHAYQLRQIVSFKTRPPIIS</sequence>
<dbReference type="EMBL" id="CABIJS010000155">
    <property type="protein sequence ID" value="VUZ44870.1"/>
    <property type="molecule type" value="Genomic_DNA"/>
</dbReference>
<evidence type="ECO:0000313" key="2">
    <source>
        <dbReference type="Proteomes" id="UP000321570"/>
    </source>
</evidence>
<gene>
    <name evidence="1" type="ORF">WMSIL1_LOCUS4982</name>
</gene>
<name>A0A564YCA4_HYMDI</name>
<dbReference type="AlphaFoldDB" id="A0A564YCA4"/>
<proteinExistence type="predicted"/>
<reference evidence="1 2" key="1">
    <citation type="submission" date="2019-07" db="EMBL/GenBank/DDBJ databases">
        <authorList>
            <person name="Jastrzebski P J."/>
            <person name="Paukszto L."/>
            <person name="Jastrzebski P J."/>
        </authorList>
    </citation>
    <scope>NUCLEOTIDE SEQUENCE [LARGE SCALE GENOMIC DNA]</scope>
    <source>
        <strain evidence="1 2">WMS-il1</strain>
    </source>
</reference>
<protein>
    <submittedName>
        <fullName evidence="1">Uncharacterized protein</fullName>
    </submittedName>
</protein>
<organism evidence="1 2">
    <name type="scientific">Hymenolepis diminuta</name>
    <name type="common">Rat tapeworm</name>
    <dbReference type="NCBI Taxonomy" id="6216"/>
    <lineage>
        <taxon>Eukaryota</taxon>
        <taxon>Metazoa</taxon>
        <taxon>Spiralia</taxon>
        <taxon>Lophotrochozoa</taxon>
        <taxon>Platyhelminthes</taxon>
        <taxon>Cestoda</taxon>
        <taxon>Eucestoda</taxon>
        <taxon>Cyclophyllidea</taxon>
        <taxon>Hymenolepididae</taxon>
        <taxon>Hymenolepis</taxon>
    </lineage>
</organism>